<name>A0ABY6HAS3_9FIRM</name>
<reference evidence="1" key="1">
    <citation type="submission" date="2021-11" db="EMBL/GenBank/DDBJ databases">
        <title>Isoprene-degrading acetogen.</title>
        <authorList>
            <person name="Yang Y."/>
            <person name="Jin H."/>
            <person name="Yan J."/>
        </authorList>
    </citation>
    <scope>NUCLEOTIDE SEQUENCE</scope>
    <source>
        <strain evidence="1">Berkeley</strain>
    </source>
</reference>
<evidence type="ECO:0008006" key="3">
    <source>
        <dbReference type="Google" id="ProtNLM"/>
    </source>
</evidence>
<accession>A0ABY6HAS3</accession>
<proteinExistence type="predicted"/>
<dbReference type="EMBL" id="CP087994">
    <property type="protein sequence ID" value="UYO61610.1"/>
    <property type="molecule type" value="Genomic_DNA"/>
</dbReference>
<sequence>MIKELIQLKKPIPVCFEEQINDQFKLAKKLLTQQKQFRNEEPDLYRFLSQDVFRTISMRDQLLIKWVFLATTELWIYALGSRFDSNTEWDDSEVEVRIDSEIDDLFAIKSDCLLEEGLYYYDLTATEVNLLKEEIIKGDHRFFSIRTDIQKQLDNEQDVKSYWNRSGLIGSYLELGRIGEAIELLETVDFENDLDQEQMADFMLLYGRMIKITTLGGLAFTADNLSDANIIRLLNYLEKKQDIFEGSIEPETLKVWLAWMKLIECLIGWYDHREKNSQAEANLKNRHDQVLVALITVFENPVKLLSMYSCYSLPEQLWLEHNLLVQTIPDKLDFFRFRSCFFGKRALWEKFEPNHWEFRDQVREQLLSEFPEAAKEIEITYLSVLWDQEMTSSEEEAASALKTIRAFETWFEAIRKNGLNQKLDDQDTRILRWLLKSWIILGKEQPIQEMMLVLFHNPDFYHQWLEDVLGILFSRNCYDLLIEVGENILKSAENKAHLRPEQIEACEKWLIAMAWAYVFQKKEDRIEELCNIYKTAGKRLMIDDECIEEIKEIKRGESFFYYEDPDAMDYY</sequence>
<dbReference type="RefSeq" id="WP_263992491.1">
    <property type="nucleotide sequence ID" value="NZ_CP087994.1"/>
</dbReference>
<evidence type="ECO:0000313" key="1">
    <source>
        <dbReference type="EMBL" id="UYO61610.1"/>
    </source>
</evidence>
<evidence type="ECO:0000313" key="2">
    <source>
        <dbReference type="Proteomes" id="UP001163550"/>
    </source>
</evidence>
<organism evidence="1 2">
    <name type="scientific">Acetobacterium wieringae</name>
    <dbReference type="NCBI Taxonomy" id="52694"/>
    <lineage>
        <taxon>Bacteria</taxon>
        <taxon>Bacillati</taxon>
        <taxon>Bacillota</taxon>
        <taxon>Clostridia</taxon>
        <taxon>Eubacteriales</taxon>
        <taxon>Eubacteriaceae</taxon>
        <taxon>Acetobacterium</taxon>
    </lineage>
</organism>
<dbReference type="Proteomes" id="UP001163550">
    <property type="component" value="Chromosome"/>
</dbReference>
<protein>
    <recommendedName>
        <fullName evidence="3">DUF1186 domain-containing protein</fullName>
    </recommendedName>
</protein>
<keyword evidence="2" id="KW-1185">Reference proteome</keyword>
<gene>
    <name evidence="1" type="ORF">LNN31_12545</name>
</gene>